<feature type="domain" description="PilZ" evidence="1">
    <location>
        <begin position="3"/>
        <end position="107"/>
    </location>
</feature>
<dbReference type="RefSeq" id="WP_084305083.1">
    <property type="nucleotide sequence ID" value="NZ_FNDG01000008.1"/>
</dbReference>
<dbReference type="STRING" id="29435.SAMN05216588_10863"/>
<dbReference type="GO" id="GO:0035438">
    <property type="term" value="F:cyclic-di-GMP binding"/>
    <property type="evidence" value="ECO:0007669"/>
    <property type="project" value="InterPro"/>
</dbReference>
<evidence type="ECO:0000313" key="3">
    <source>
        <dbReference type="Proteomes" id="UP000198606"/>
    </source>
</evidence>
<sequence length="120" mass="13580">MNDRRQHPRYPSTSRLEVFEQHSGLSLGQVADLSSDGLMLCSPRPQPADTLVACRLVCPTAPDGVEELRFIGDCLWSRKGEPGQQCWAGYRIIDIDEHNGQALDRLLRHLQGATWHWSRT</sequence>
<dbReference type="Proteomes" id="UP000198606">
    <property type="component" value="Unassembled WGS sequence"/>
</dbReference>
<proteinExistence type="predicted"/>
<dbReference type="InterPro" id="IPR009875">
    <property type="entry name" value="PilZ_domain"/>
</dbReference>
<dbReference type="Pfam" id="PF07238">
    <property type="entry name" value="PilZ"/>
    <property type="match status" value="1"/>
</dbReference>
<reference evidence="2 3" key="1">
    <citation type="submission" date="2016-10" db="EMBL/GenBank/DDBJ databases">
        <authorList>
            <person name="de Groot N.N."/>
        </authorList>
    </citation>
    <scope>NUCLEOTIDE SEQUENCE [LARGE SCALE GENOMIC DNA]</scope>
    <source>
        <strain evidence="2 3">LMG 18387</strain>
    </source>
</reference>
<dbReference type="AlphaFoldDB" id="A0A1G8FVF1"/>
<dbReference type="EMBL" id="FNDG01000008">
    <property type="protein sequence ID" value="SDH86114.1"/>
    <property type="molecule type" value="Genomic_DNA"/>
</dbReference>
<dbReference type="Gene3D" id="2.40.10.220">
    <property type="entry name" value="predicted glycosyltransferase like domains"/>
    <property type="match status" value="1"/>
</dbReference>
<evidence type="ECO:0000259" key="1">
    <source>
        <dbReference type="Pfam" id="PF07238"/>
    </source>
</evidence>
<evidence type="ECO:0000313" key="2">
    <source>
        <dbReference type="EMBL" id="SDH86114.1"/>
    </source>
</evidence>
<accession>A0A1G8FVF1</accession>
<dbReference type="SUPFAM" id="SSF141371">
    <property type="entry name" value="PilZ domain-like"/>
    <property type="match status" value="1"/>
</dbReference>
<gene>
    <name evidence="2" type="ORF">SAMN05216588_10863</name>
</gene>
<protein>
    <submittedName>
        <fullName evidence="2">PilZ domain-containing protein</fullName>
    </submittedName>
</protein>
<organism evidence="2 3">
    <name type="scientific">Phytopseudomonas flavescens</name>
    <dbReference type="NCBI Taxonomy" id="29435"/>
    <lineage>
        <taxon>Bacteria</taxon>
        <taxon>Pseudomonadati</taxon>
        <taxon>Pseudomonadota</taxon>
        <taxon>Gammaproteobacteria</taxon>
        <taxon>Pseudomonadales</taxon>
        <taxon>Pseudomonadaceae</taxon>
        <taxon>Phytopseudomonas</taxon>
    </lineage>
</organism>
<name>A0A1G8FVF1_9GAMM</name>